<dbReference type="InterPro" id="IPR005123">
    <property type="entry name" value="Oxoglu/Fe-dep_dioxygenase_dom"/>
</dbReference>
<gene>
    <name evidence="6" type="ORF">PHYPA_020447</name>
</gene>
<dbReference type="InParanoid" id="A0A2K1J744"/>
<dbReference type="GO" id="GO:0046872">
    <property type="term" value="F:metal ion binding"/>
    <property type="evidence" value="ECO:0007669"/>
    <property type="project" value="UniProtKB-KW"/>
</dbReference>
<sequence length="407" mass="45800">MTAGAEKQPEDGSHEKQNVHLDSTKQAAASPVYTMQAFFDGKMKVEDFARSEQERPTVPHDIFDDTLPVVDIAAIKDGTAEERRANVVKMLKAAKSWGFFKISNHEIPLQVVLSNLQLIFVTADHACDEAVKRVKKNGKQFFALPMERKLPVRAPDFVFGYTGGSPVNWKSKWWLEALMIKVTDEALDDMIGQVFPDEKDFGVRFKEDLKAFFSPMHELSRFIVEELTEALGLERDTFTRLETPGSNCTGRMNHYPVCPNPDSVLGIPPHADTQLLGILHQDDTGGLQVLKDGEWVGIQPDDSTFVVNIGDTFQAITNGILRSAAHRAVVNAKKDRYSTIYFYGIDNSITLTVPPKLITEDRPLKYRPFTVREHRKYIVDNEVPINAVQHLEINPEATALFLEKLFG</sequence>
<reference evidence="6 8" key="1">
    <citation type="journal article" date="2008" name="Science">
        <title>The Physcomitrella genome reveals evolutionary insights into the conquest of land by plants.</title>
        <authorList>
            <person name="Rensing S."/>
            <person name="Lang D."/>
            <person name="Zimmer A."/>
            <person name="Terry A."/>
            <person name="Salamov A."/>
            <person name="Shapiro H."/>
            <person name="Nishiyama T."/>
            <person name="Perroud P.-F."/>
            <person name="Lindquist E."/>
            <person name="Kamisugi Y."/>
            <person name="Tanahashi T."/>
            <person name="Sakakibara K."/>
            <person name="Fujita T."/>
            <person name="Oishi K."/>
            <person name="Shin-I T."/>
            <person name="Kuroki Y."/>
            <person name="Toyoda A."/>
            <person name="Suzuki Y."/>
            <person name="Hashimoto A."/>
            <person name="Yamaguchi K."/>
            <person name="Sugano A."/>
            <person name="Kohara Y."/>
            <person name="Fujiyama A."/>
            <person name="Anterola A."/>
            <person name="Aoki S."/>
            <person name="Ashton N."/>
            <person name="Barbazuk W.B."/>
            <person name="Barker E."/>
            <person name="Bennetzen J."/>
            <person name="Bezanilla M."/>
            <person name="Blankenship R."/>
            <person name="Cho S.H."/>
            <person name="Dutcher S."/>
            <person name="Estelle M."/>
            <person name="Fawcett J.A."/>
            <person name="Gundlach H."/>
            <person name="Hanada K."/>
            <person name="Heyl A."/>
            <person name="Hicks K.A."/>
            <person name="Hugh J."/>
            <person name="Lohr M."/>
            <person name="Mayer K."/>
            <person name="Melkozernov A."/>
            <person name="Murata T."/>
            <person name="Nelson D."/>
            <person name="Pils B."/>
            <person name="Prigge M."/>
            <person name="Reiss B."/>
            <person name="Renner T."/>
            <person name="Rombauts S."/>
            <person name="Rushton P."/>
            <person name="Sanderfoot A."/>
            <person name="Schween G."/>
            <person name="Shiu S.-H."/>
            <person name="Stueber K."/>
            <person name="Theodoulou F.L."/>
            <person name="Tu H."/>
            <person name="Van de Peer Y."/>
            <person name="Verrier P.J."/>
            <person name="Waters E."/>
            <person name="Wood A."/>
            <person name="Yang L."/>
            <person name="Cove D."/>
            <person name="Cuming A."/>
            <person name="Hasebe M."/>
            <person name="Lucas S."/>
            <person name="Mishler D.B."/>
            <person name="Reski R."/>
            <person name="Grigoriev I."/>
            <person name="Quatrano R.S."/>
            <person name="Boore J.L."/>
        </authorList>
    </citation>
    <scope>NUCLEOTIDE SEQUENCE [LARGE SCALE GENOMIC DNA]</scope>
    <source>
        <strain evidence="7 8">cv. Gransden 2004</strain>
    </source>
</reference>
<keyword evidence="2 3" id="KW-0408">Iron</keyword>
<organism evidence="6">
    <name type="scientific">Physcomitrium patens</name>
    <name type="common">Spreading-leaved earth moss</name>
    <name type="synonym">Physcomitrella patens</name>
    <dbReference type="NCBI Taxonomy" id="3218"/>
    <lineage>
        <taxon>Eukaryota</taxon>
        <taxon>Viridiplantae</taxon>
        <taxon>Streptophyta</taxon>
        <taxon>Embryophyta</taxon>
        <taxon>Bryophyta</taxon>
        <taxon>Bryophytina</taxon>
        <taxon>Bryopsida</taxon>
        <taxon>Funariidae</taxon>
        <taxon>Funariales</taxon>
        <taxon>Funariaceae</taxon>
        <taxon>Physcomitrium</taxon>
    </lineage>
</organism>
<dbReference type="EMBL" id="ABEU02000016">
    <property type="protein sequence ID" value="PNR37339.1"/>
    <property type="molecule type" value="Genomic_DNA"/>
</dbReference>
<evidence type="ECO:0000313" key="6">
    <source>
        <dbReference type="EMBL" id="PNR37339.1"/>
    </source>
</evidence>
<dbReference type="EnsemblPlants" id="Pp3c16_4070V3.2">
    <property type="protein sequence ID" value="Pp3c16_4070V3.2"/>
    <property type="gene ID" value="Pp3c16_4070"/>
</dbReference>
<dbReference type="EnsemblPlants" id="Pp3c16_4070V3.1">
    <property type="protein sequence ID" value="Pp3c16_4070V3.1"/>
    <property type="gene ID" value="Pp3c16_4070"/>
</dbReference>
<dbReference type="InterPro" id="IPR050231">
    <property type="entry name" value="Iron_ascorbate_oxido_reductase"/>
</dbReference>
<dbReference type="Proteomes" id="UP000006727">
    <property type="component" value="Chromosome 16"/>
</dbReference>
<dbReference type="AlphaFoldDB" id="A0A2K1J744"/>
<reference evidence="6 8" key="2">
    <citation type="journal article" date="2018" name="Plant J.">
        <title>The Physcomitrella patens chromosome-scale assembly reveals moss genome structure and evolution.</title>
        <authorList>
            <person name="Lang D."/>
            <person name="Ullrich K.K."/>
            <person name="Murat F."/>
            <person name="Fuchs J."/>
            <person name="Jenkins J."/>
            <person name="Haas F.B."/>
            <person name="Piednoel M."/>
            <person name="Gundlach H."/>
            <person name="Van Bel M."/>
            <person name="Meyberg R."/>
            <person name="Vives C."/>
            <person name="Morata J."/>
            <person name="Symeonidi A."/>
            <person name="Hiss M."/>
            <person name="Muchero W."/>
            <person name="Kamisugi Y."/>
            <person name="Saleh O."/>
            <person name="Blanc G."/>
            <person name="Decker E.L."/>
            <person name="van Gessel N."/>
            <person name="Grimwood J."/>
            <person name="Hayes R.D."/>
            <person name="Graham S.W."/>
            <person name="Gunter L.E."/>
            <person name="McDaniel S.F."/>
            <person name="Hoernstein S.N.W."/>
            <person name="Larsson A."/>
            <person name="Li F.W."/>
            <person name="Perroud P.F."/>
            <person name="Phillips J."/>
            <person name="Ranjan P."/>
            <person name="Rokshar D.S."/>
            <person name="Rothfels C.J."/>
            <person name="Schneider L."/>
            <person name="Shu S."/>
            <person name="Stevenson D.W."/>
            <person name="Thummler F."/>
            <person name="Tillich M."/>
            <person name="Villarreal Aguilar J.C."/>
            <person name="Widiez T."/>
            <person name="Wong G.K."/>
            <person name="Wymore A."/>
            <person name="Zhang Y."/>
            <person name="Zimmer A.D."/>
            <person name="Quatrano R.S."/>
            <person name="Mayer K.F.X."/>
            <person name="Goodstein D."/>
            <person name="Casacuberta J.M."/>
            <person name="Vandepoele K."/>
            <person name="Reski R."/>
            <person name="Cuming A.C."/>
            <person name="Tuskan G.A."/>
            <person name="Maumus F."/>
            <person name="Salse J."/>
            <person name="Schmutz J."/>
            <person name="Rensing S.A."/>
        </authorList>
    </citation>
    <scope>NUCLEOTIDE SEQUENCE [LARGE SCALE GENOMIC DNA]</scope>
    <source>
        <strain evidence="7 8">cv. Gransden 2004</strain>
    </source>
</reference>
<keyword evidence="1 3" id="KW-0479">Metal-binding</keyword>
<feature type="compositionally biased region" description="Basic and acidic residues" evidence="4">
    <location>
        <begin position="7"/>
        <end position="23"/>
    </location>
</feature>
<evidence type="ECO:0000256" key="3">
    <source>
        <dbReference type="RuleBase" id="RU003682"/>
    </source>
</evidence>
<accession>A0A2K1J744</accession>
<evidence type="ECO:0000256" key="1">
    <source>
        <dbReference type="ARBA" id="ARBA00022723"/>
    </source>
</evidence>
<reference evidence="7" key="3">
    <citation type="submission" date="2020-12" db="UniProtKB">
        <authorList>
            <consortium name="EnsemblPlants"/>
        </authorList>
    </citation>
    <scope>IDENTIFICATION</scope>
</reference>
<dbReference type="PANTHER" id="PTHR47990">
    <property type="entry name" value="2-OXOGLUTARATE (2OG) AND FE(II)-DEPENDENT OXYGENASE SUPERFAMILY PROTEIN-RELATED"/>
    <property type="match status" value="1"/>
</dbReference>
<keyword evidence="3" id="KW-0560">Oxidoreductase</keyword>
<dbReference type="InterPro" id="IPR044861">
    <property type="entry name" value="IPNS-like_FE2OG_OXY"/>
</dbReference>
<protein>
    <recommendedName>
        <fullName evidence="5">Fe2OG dioxygenase domain-containing protein</fullName>
    </recommendedName>
</protein>
<dbReference type="InterPro" id="IPR026992">
    <property type="entry name" value="DIOX_N"/>
</dbReference>
<evidence type="ECO:0000259" key="5">
    <source>
        <dbReference type="PROSITE" id="PS51471"/>
    </source>
</evidence>
<dbReference type="Gene3D" id="2.60.120.330">
    <property type="entry name" value="B-lactam Antibiotic, Isopenicillin N Synthase, Chain"/>
    <property type="match status" value="1"/>
</dbReference>
<evidence type="ECO:0000313" key="8">
    <source>
        <dbReference type="Proteomes" id="UP000006727"/>
    </source>
</evidence>
<name>A0A2K1J744_PHYPA</name>
<dbReference type="PROSITE" id="PS51471">
    <property type="entry name" value="FE2OG_OXY"/>
    <property type="match status" value="1"/>
</dbReference>
<evidence type="ECO:0000256" key="4">
    <source>
        <dbReference type="SAM" id="MobiDB-lite"/>
    </source>
</evidence>
<dbReference type="OMA" id="HACDEAV"/>
<comment type="similarity">
    <text evidence="3">Belongs to the iron/ascorbate-dependent oxidoreductase family.</text>
</comment>
<keyword evidence="8" id="KW-1185">Reference proteome</keyword>
<dbReference type="GO" id="GO:0016706">
    <property type="term" value="F:2-oxoglutarate-dependent dioxygenase activity"/>
    <property type="evidence" value="ECO:0000318"/>
    <property type="project" value="GO_Central"/>
</dbReference>
<proteinExistence type="inferred from homology"/>
<feature type="region of interest" description="Disordered" evidence="4">
    <location>
        <begin position="1"/>
        <end position="25"/>
    </location>
</feature>
<evidence type="ECO:0000313" key="7">
    <source>
        <dbReference type="EnsemblPlants" id="Pp3c16_4070V3.1"/>
    </source>
</evidence>
<dbReference type="Pfam" id="PF14226">
    <property type="entry name" value="DIOX_N"/>
    <property type="match status" value="1"/>
</dbReference>
<dbReference type="PaxDb" id="3218-PP1S127_110V6.1"/>
<feature type="domain" description="Fe2OG dioxygenase" evidence="5">
    <location>
        <begin position="245"/>
        <end position="345"/>
    </location>
</feature>
<dbReference type="InterPro" id="IPR027443">
    <property type="entry name" value="IPNS-like_sf"/>
</dbReference>
<dbReference type="Gramene" id="Pp3c16_4070V3.2">
    <property type="protein sequence ID" value="Pp3c16_4070V3.2"/>
    <property type="gene ID" value="Pp3c16_4070"/>
</dbReference>
<evidence type="ECO:0000256" key="2">
    <source>
        <dbReference type="ARBA" id="ARBA00023004"/>
    </source>
</evidence>
<dbReference type="SUPFAM" id="SSF51197">
    <property type="entry name" value="Clavaminate synthase-like"/>
    <property type="match status" value="1"/>
</dbReference>
<dbReference type="PRINTS" id="PR00682">
    <property type="entry name" value="IPNSYNTHASE"/>
</dbReference>
<dbReference type="Pfam" id="PF03171">
    <property type="entry name" value="2OG-FeII_Oxy"/>
    <property type="match status" value="1"/>
</dbReference>
<dbReference type="Gramene" id="Pp3c16_4070V3.1">
    <property type="protein sequence ID" value="Pp3c16_4070V3.1"/>
    <property type="gene ID" value="Pp3c16_4070"/>
</dbReference>